<evidence type="ECO:0000256" key="3">
    <source>
        <dbReference type="SAM" id="MobiDB-lite"/>
    </source>
</evidence>
<feature type="compositionally biased region" description="Polar residues" evidence="3">
    <location>
        <begin position="497"/>
        <end position="516"/>
    </location>
</feature>
<feature type="region of interest" description="Disordered" evidence="3">
    <location>
        <begin position="208"/>
        <end position="314"/>
    </location>
</feature>
<feature type="region of interest" description="Disordered" evidence="3">
    <location>
        <begin position="1"/>
        <end position="82"/>
    </location>
</feature>
<dbReference type="InterPro" id="IPR036388">
    <property type="entry name" value="WH-like_DNA-bd_sf"/>
</dbReference>
<organism evidence="5 6">
    <name type="scientific">Actinidia chinensis var. chinensis</name>
    <name type="common">Chinese soft-hair kiwi</name>
    <dbReference type="NCBI Taxonomy" id="1590841"/>
    <lineage>
        <taxon>Eukaryota</taxon>
        <taxon>Viridiplantae</taxon>
        <taxon>Streptophyta</taxon>
        <taxon>Embryophyta</taxon>
        <taxon>Tracheophyta</taxon>
        <taxon>Spermatophyta</taxon>
        <taxon>Magnoliopsida</taxon>
        <taxon>eudicotyledons</taxon>
        <taxon>Gunneridae</taxon>
        <taxon>Pentapetalae</taxon>
        <taxon>asterids</taxon>
        <taxon>Ericales</taxon>
        <taxon>Actinidiaceae</taxon>
        <taxon>Actinidia</taxon>
    </lineage>
</organism>
<dbReference type="PROSITE" id="PS50961">
    <property type="entry name" value="HTH_LA"/>
    <property type="match status" value="1"/>
</dbReference>
<evidence type="ECO:0000256" key="2">
    <source>
        <dbReference type="PROSITE-ProRule" id="PRU00332"/>
    </source>
</evidence>
<keyword evidence="1 2" id="KW-0694">RNA-binding</keyword>
<dbReference type="GO" id="GO:0005737">
    <property type="term" value="C:cytoplasm"/>
    <property type="evidence" value="ECO:0007669"/>
    <property type="project" value="UniProtKB-ARBA"/>
</dbReference>
<feature type="compositionally biased region" description="Basic and acidic residues" evidence="3">
    <location>
        <begin position="268"/>
        <end position="289"/>
    </location>
</feature>
<reference evidence="5 6" key="1">
    <citation type="submission" date="2017-07" db="EMBL/GenBank/DDBJ databases">
        <title>An improved, manually edited Actinidia chinensis var. chinensis (kiwifruit) genome highlights the challenges associated with draft genomes and gene prediction in plants.</title>
        <authorList>
            <person name="Pilkington S."/>
            <person name="Crowhurst R."/>
            <person name="Hilario E."/>
            <person name="Nardozza S."/>
            <person name="Fraser L."/>
            <person name="Peng Y."/>
            <person name="Gunaseelan K."/>
            <person name="Simpson R."/>
            <person name="Tahir J."/>
            <person name="Deroles S."/>
            <person name="Templeton K."/>
            <person name="Luo Z."/>
            <person name="Davy M."/>
            <person name="Cheng C."/>
            <person name="Mcneilage M."/>
            <person name="Scaglione D."/>
            <person name="Liu Y."/>
            <person name="Zhang Q."/>
            <person name="Datson P."/>
            <person name="De Silva N."/>
            <person name="Gardiner S."/>
            <person name="Bassett H."/>
            <person name="Chagne D."/>
            <person name="Mccallum J."/>
            <person name="Dzierzon H."/>
            <person name="Deng C."/>
            <person name="Wang Y.-Y."/>
            <person name="Barron N."/>
            <person name="Manako K."/>
            <person name="Bowen J."/>
            <person name="Foster T."/>
            <person name="Erridge Z."/>
            <person name="Tiffin H."/>
            <person name="Waite C."/>
            <person name="Davies K."/>
            <person name="Grierson E."/>
            <person name="Laing W."/>
            <person name="Kirk R."/>
            <person name="Chen X."/>
            <person name="Wood M."/>
            <person name="Montefiori M."/>
            <person name="Brummell D."/>
            <person name="Schwinn K."/>
            <person name="Catanach A."/>
            <person name="Fullerton C."/>
            <person name="Li D."/>
            <person name="Meiyalaghan S."/>
            <person name="Nieuwenhuizen N."/>
            <person name="Read N."/>
            <person name="Prakash R."/>
            <person name="Hunter D."/>
            <person name="Zhang H."/>
            <person name="Mckenzie M."/>
            <person name="Knabel M."/>
            <person name="Harris A."/>
            <person name="Allan A."/>
            <person name="Chen A."/>
            <person name="Janssen B."/>
            <person name="Plunkett B."/>
            <person name="Dwamena C."/>
            <person name="Voogd C."/>
            <person name="Leif D."/>
            <person name="Lafferty D."/>
            <person name="Souleyre E."/>
            <person name="Varkonyi-Gasic E."/>
            <person name="Gambi F."/>
            <person name="Hanley J."/>
            <person name="Yao J.-L."/>
            <person name="Cheung J."/>
            <person name="David K."/>
            <person name="Warren B."/>
            <person name="Marsh K."/>
            <person name="Snowden K."/>
            <person name="Lin-Wang K."/>
            <person name="Brian L."/>
            <person name="Martinez-Sanchez M."/>
            <person name="Wang M."/>
            <person name="Ileperuma N."/>
            <person name="Macnee N."/>
            <person name="Campin R."/>
            <person name="Mcatee P."/>
            <person name="Drummond R."/>
            <person name="Espley R."/>
            <person name="Ireland H."/>
            <person name="Wu R."/>
            <person name="Atkinson R."/>
            <person name="Karunairetnam S."/>
            <person name="Bulley S."/>
            <person name="Chunkath S."/>
            <person name="Hanley Z."/>
            <person name="Storey R."/>
            <person name="Thrimawithana A."/>
            <person name="Thomson S."/>
            <person name="David C."/>
            <person name="Testolin R."/>
        </authorList>
    </citation>
    <scope>NUCLEOTIDE SEQUENCE [LARGE SCALE GENOMIC DNA]</scope>
    <source>
        <strain evidence="6">cv. Red5</strain>
        <tissue evidence="5">Young leaf</tissue>
    </source>
</reference>
<dbReference type="Pfam" id="PF05383">
    <property type="entry name" value="La"/>
    <property type="match status" value="1"/>
</dbReference>
<evidence type="ECO:0000259" key="4">
    <source>
        <dbReference type="PROSITE" id="PS50961"/>
    </source>
</evidence>
<dbReference type="OrthoDB" id="340227at2759"/>
<dbReference type="Gramene" id="PSS00451">
    <property type="protein sequence ID" value="PSS00451"/>
    <property type="gene ID" value="CEY00_Acc24421"/>
</dbReference>
<dbReference type="InParanoid" id="A0A2R6Q2I8"/>
<feature type="compositionally biased region" description="Pro residues" evidence="3">
    <location>
        <begin position="301"/>
        <end position="314"/>
    </location>
</feature>
<sequence length="534" mass="57409">MAAAANHSGEASAVNSPQSKRAAAAPWTQVVRGAESESLNNSSPDRSPSKAAAASSSLDHSVTEVQTENSDNGSGSSNAAKKLVWNKPSNGAVEVGSVMGAVSWPALSESTRASPKSSSSDSLKPLSDGSVAVSQGTGIVSSSTQKQVFTNNTNPSLTPNHVAPTRQKSMKRGGGSSSGNATTNGGFTQPPLPLSTLVEMASNNAGKSGLAVAESSPKDLTHKESGQRGAFGQSHSGNDHPQQRNSFRRGNGGPYPRGDGYYHHNFGGKRDEDREWNSHRSFSGRDAHMHPQRGVPRGVIRPPPHNSIPFIPSPPPVPMQTFGNPIGYPEVPPPVMYLPAPTPESFRGLPVVAQMPQTMFFNVTNLPLHVKVVNQIDYYFSNDNLIKDTFLRRNMDDQGWVPITLIASFKKVSVLTDNIPFILNALRMSSLVEVKDHKIRKRDDWWRWVMPPSTQFPTVSSPQLQGRSSYDTLAANIQGVSLEDEKNKHGQAEPFLSRSSSEDLNSQSSGVEWTGQATVQIGSDRSLLARSSSK</sequence>
<dbReference type="GO" id="GO:0003723">
    <property type="term" value="F:RNA binding"/>
    <property type="evidence" value="ECO:0007669"/>
    <property type="project" value="UniProtKB-UniRule"/>
</dbReference>
<dbReference type="CDD" id="cd07323">
    <property type="entry name" value="LAM"/>
    <property type="match status" value="1"/>
</dbReference>
<dbReference type="PANTHER" id="PTHR22792">
    <property type="entry name" value="LUPUS LA PROTEIN-RELATED"/>
    <property type="match status" value="1"/>
</dbReference>
<feature type="region of interest" description="Disordered" evidence="3">
    <location>
        <begin position="481"/>
        <end position="516"/>
    </location>
</feature>
<feature type="compositionally biased region" description="Low complexity" evidence="3">
    <location>
        <begin position="114"/>
        <end position="128"/>
    </location>
</feature>
<dbReference type="FunFam" id="1.10.10.10:FF:000131">
    <property type="entry name" value="la-related protein 1B isoform X2"/>
    <property type="match status" value="1"/>
</dbReference>
<comment type="caution">
    <text evidence="5">The sequence shown here is derived from an EMBL/GenBank/DDBJ whole genome shotgun (WGS) entry which is preliminary data.</text>
</comment>
<dbReference type="InterPro" id="IPR045180">
    <property type="entry name" value="La_dom_prot"/>
</dbReference>
<feature type="region of interest" description="Disordered" evidence="3">
    <location>
        <begin position="108"/>
        <end position="194"/>
    </location>
</feature>
<dbReference type="PANTHER" id="PTHR22792:SF132">
    <property type="entry name" value="LA-RELATED PROTEIN 1"/>
    <property type="match status" value="1"/>
</dbReference>
<feature type="compositionally biased region" description="Basic and acidic residues" evidence="3">
    <location>
        <begin position="216"/>
        <end position="226"/>
    </location>
</feature>
<protein>
    <submittedName>
        <fullName evidence="5">La-related protein like</fullName>
    </submittedName>
</protein>
<gene>
    <name evidence="5" type="ORF">CEY00_Acc24421</name>
</gene>
<dbReference type="SMART" id="SM00715">
    <property type="entry name" value="LA"/>
    <property type="match status" value="1"/>
</dbReference>
<dbReference type="AlphaFoldDB" id="A0A2R6Q2I8"/>
<evidence type="ECO:0000313" key="6">
    <source>
        <dbReference type="Proteomes" id="UP000241394"/>
    </source>
</evidence>
<evidence type="ECO:0000256" key="1">
    <source>
        <dbReference type="ARBA" id="ARBA00022884"/>
    </source>
</evidence>
<dbReference type="Gene3D" id="1.10.10.10">
    <property type="entry name" value="Winged helix-like DNA-binding domain superfamily/Winged helix DNA-binding domain"/>
    <property type="match status" value="1"/>
</dbReference>
<dbReference type="InterPro" id="IPR036390">
    <property type="entry name" value="WH_DNA-bd_sf"/>
</dbReference>
<dbReference type="InterPro" id="IPR006630">
    <property type="entry name" value="La_HTH"/>
</dbReference>
<dbReference type="Proteomes" id="UP000241394">
    <property type="component" value="Chromosome LG21"/>
</dbReference>
<dbReference type="EMBL" id="NKQK01000021">
    <property type="protein sequence ID" value="PSS00451.1"/>
    <property type="molecule type" value="Genomic_DNA"/>
</dbReference>
<proteinExistence type="predicted"/>
<accession>A0A2R6Q2I8</accession>
<feature type="domain" description="HTH La-type RNA-binding" evidence="4">
    <location>
        <begin position="362"/>
        <end position="451"/>
    </location>
</feature>
<dbReference type="STRING" id="1590841.A0A2R6Q2I8"/>
<dbReference type="OMA" id="NRNGGPH"/>
<feature type="compositionally biased region" description="Low complexity" evidence="3">
    <location>
        <begin position="42"/>
        <end position="57"/>
    </location>
</feature>
<dbReference type="SUPFAM" id="SSF46785">
    <property type="entry name" value="Winged helix' DNA-binding domain"/>
    <property type="match status" value="1"/>
</dbReference>
<feature type="compositionally biased region" description="Low complexity" evidence="3">
    <location>
        <begin position="69"/>
        <end position="78"/>
    </location>
</feature>
<feature type="compositionally biased region" description="Polar residues" evidence="3">
    <location>
        <begin position="132"/>
        <end position="159"/>
    </location>
</feature>
<keyword evidence="6" id="KW-1185">Reference proteome</keyword>
<reference evidence="6" key="2">
    <citation type="journal article" date="2018" name="BMC Genomics">
        <title>A manually annotated Actinidia chinensis var. chinensis (kiwifruit) genome highlights the challenges associated with draft genomes and gene prediction in plants.</title>
        <authorList>
            <person name="Pilkington S.M."/>
            <person name="Crowhurst R."/>
            <person name="Hilario E."/>
            <person name="Nardozza S."/>
            <person name="Fraser L."/>
            <person name="Peng Y."/>
            <person name="Gunaseelan K."/>
            <person name="Simpson R."/>
            <person name="Tahir J."/>
            <person name="Deroles S.C."/>
            <person name="Templeton K."/>
            <person name="Luo Z."/>
            <person name="Davy M."/>
            <person name="Cheng C."/>
            <person name="McNeilage M."/>
            <person name="Scaglione D."/>
            <person name="Liu Y."/>
            <person name="Zhang Q."/>
            <person name="Datson P."/>
            <person name="De Silva N."/>
            <person name="Gardiner S.E."/>
            <person name="Bassett H."/>
            <person name="Chagne D."/>
            <person name="McCallum J."/>
            <person name="Dzierzon H."/>
            <person name="Deng C."/>
            <person name="Wang Y.Y."/>
            <person name="Barron L."/>
            <person name="Manako K."/>
            <person name="Bowen J."/>
            <person name="Foster T.M."/>
            <person name="Erridge Z.A."/>
            <person name="Tiffin H."/>
            <person name="Waite C.N."/>
            <person name="Davies K.M."/>
            <person name="Grierson E.P."/>
            <person name="Laing W.A."/>
            <person name="Kirk R."/>
            <person name="Chen X."/>
            <person name="Wood M."/>
            <person name="Montefiori M."/>
            <person name="Brummell D.A."/>
            <person name="Schwinn K.E."/>
            <person name="Catanach A."/>
            <person name="Fullerton C."/>
            <person name="Li D."/>
            <person name="Meiyalaghan S."/>
            <person name="Nieuwenhuizen N."/>
            <person name="Read N."/>
            <person name="Prakash R."/>
            <person name="Hunter D."/>
            <person name="Zhang H."/>
            <person name="McKenzie M."/>
            <person name="Knabel M."/>
            <person name="Harris A."/>
            <person name="Allan A.C."/>
            <person name="Gleave A."/>
            <person name="Chen A."/>
            <person name="Janssen B.J."/>
            <person name="Plunkett B."/>
            <person name="Ampomah-Dwamena C."/>
            <person name="Voogd C."/>
            <person name="Leif D."/>
            <person name="Lafferty D."/>
            <person name="Souleyre E.J.F."/>
            <person name="Varkonyi-Gasic E."/>
            <person name="Gambi F."/>
            <person name="Hanley J."/>
            <person name="Yao J.L."/>
            <person name="Cheung J."/>
            <person name="David K.M."/>
            <person name="Warren B."/>
            <person name="Marsh K."/>
            <person name="Snowden K.C."/>
            <person name="Lin-Wang K."/>
            <person name="Brian L."/>
            <person name="Martinez-Sanchez M."/>
            <person name="Wang M."/>
            <person name="Ileperuma N."/>
            <person name="Macnee N."/>
            <person name="Campin R."/>
            <person name="McAtee P."/>
            <person name="Drummond R.S.M."/>
            <person name="Espley R.V."/>
            <person name="Ireland H.S."/>
            <person name="Wu R."/>
            <person name="Atkinson R.G."/>
            <person name="Karunairetnam S."/>
            <person name="Bulley S."/>
            <person name="Chunkath S."/>
            <person name="Hanley Z."/>
            <person name="Storey R."/>
            <person name="Thrimawithana A.H."/>
            <person name="Thomson S."/>
            <person name="David C."/>
            <person name="Testolin R."/>
            <person name="Huang H."/>
            <person name="Hellens R.P."/>
            <person name="Schaffer R.J."/>
        </authorList>
    </citation>
    <scope>NUCLEOTIDE SEQUENCE [LARGE SCALE GENOMIC DNA]</scope>
    <source>
        <strain evidence="6">cv. Red5</strain>
    </source>
</reference>
<dbReference type="FunCoup" id="A0A2R6Q2I8">
    <property type="interactions" value="1353"/>
</dbReference>
<feature type="compositionally biased region" description="Polar residues" evidence="3">
    <location>
        <begin position="58"/>
        <end position="68"/>
    </location>
</feature>
<evidence type="ECO:0000313" key="5">
    <source>
        <dbReference type="EMBL" id="PSS00451.1"/>
    </source>
</evidence>
<feature type="compositionally biased region" description="Low complexity" evidence="3">
    <location>
        <begin position="1"/>
        <end position="13"/>
    </location>
</feature>
<name>A0A2R6Q2I8_ACTCC</name>